<organism evidence="2 3">
    <name type="scientific">Manduca sexta</name>
    <name type="common">Tobacco hawkmoth</name>
    <name type="synonym">Tobacco hornworm</name>
    <dbReference type="NCBI Taxonomy" id="7130"/>
    <lineage>
        <taxon>Eukaryota</taxon>
        <taxon>Metazoa</taxon>
        <taxon>Ecdysozoa</taxon>
        <taxon>Arthropoda</taxon>
        <taxon>Hexapoda</taxon>
        <taxon>Insecta</taxon>
        <taxon>Pterygota</taxon>
        <taxon>Neoptera</taxon>
        <taxon>Endopterygota</taxon>
        <taxon>Lepidoptera</taxon>
        <taxon>Glossata</taxon>
        <taxon>Ditrysia</taxon>
        <taxon>Bombycoidea</taxon>
        <taxon>Sphingidae</taxon>
        <taxon>Sphinginae</taxon>
        <taxon>Sphingini</taxon>
        <taxon>Manduca</taxon>
    </lineage>
</organism>
<reference evidence="2" key="2">
    <citation type="submission" date="2020-12" db="EMBL/GenBank/DDBJ databases">
        <authorList>
            <person name="Kanost M."/>
        </authorList>
    </citation>
    <scope>NUCLEOTIDE SEQUENCE</scope>
</reference>
<dbReference type="Proteomes" id="UP000791440">
    <property type="component" value="Unassembled WGS sequence"/>
</dbReference>
<evidence type="ECO:0000256" key="1">
    <source>
        <dbReference type="SAM" id="SignalP"/>
    </source>
</evidence>
<feature type="chain" id="PRO_5037495338" evidence="1">
    <location>
        <begin position="29"/>
        <end position="172"/>
    </location>
</feature>
<keyword evidence="1" id="KW-0732">Signal</keyword>
<accession>A0A921ZHP1</accession>
<dbReference type="AlphaFoldDB" id="A0A921ZHP1"/>
<evidence type="ECO:0000313" key="2">
    <source>
        <dbReference type="EMBL" id="KAG6457950.1"/>
    </source>
</evidence>
<reference evidence="2" key="1">
    <citation type="journal article" date="2016" name="Insect Biochem. Mol. Biol.">
        <title>Multifaceted biological insights from a draft genome sequence of the tobacco hornworm moth, Manduca sexta.</title>
        <authorList>
            <person name="Kanost M.R."/>
            <person name="Arrese E.L."/>
            <person name="Cao X."/>
            <person name="Chen Y.R."/>
            <person name="Chellapilla S."/>
            <person name="Goldsmith M.R."/>
            <person name="Grosse-Wilde E."/>
            <person name="Heckel D.G."/>
            <person name="Herndon N."/>
            <person name="Jiang H."/>
            <person name="Papanicolaou A."/>
            <person name="Qu J."/>
            <person name="Soulages J.L."/>
            <person name="Vogel H."/>
            <person name="Walters J."/>
            <person name="Waterhouse R.M."/>
            <person name="Ahn S.J."/>
            <person name="Almeida F.C."/>
            <person name="An C."/>
            <person name="Aqrawi P."/>
            <person name="Bretschneider A."/>
            <person name="Bryant W.B."/>
            <person name="Bucks S."/>
            <person name="Chao H."/>
            <person name="Chevignon G."/>
            <person name="Christen J.M."/>
            <person name="Clarke D.F."/>
            <person name="Dittmer N.T."/>
            <person name="Ferguson L.C.F."/>
            <person name="Garavelou S."/>
            <person name="Gordon K.H.J."/>
            <person name="Gunaratna R.T."/>
            <person name="Han Y."/>
            <person name="Hauser F."/>
            <person name="He Y."/>
            <person name="Heidel-Fischer H."/>
            <person name="Hirsh A."/>
            <person name="Hu Y."/>
            <person name="Jiang H."/>
            <person name="Kalra D."/>
            <person name="Klinner C."/>
            <person name="Konig C."/>
            <person name="Kovar C."/>
            <person name="Kroll A.R."/>
            <person name="Kuwar S.S."/>
            <person name="Lee S.L."/>
            <person name="Lehman R."/>
            <person name="Li K."/>
            <person name="Li Z."/>
            <person name="Liang H."/>
            <person name="Lovelace S."/>
            <person name="Lu Z."/>
            <person name="Mansfield J.H."/>
            <person name="McCulloch K.J."/>
            <person name="Mathew T."/>
            <person name="Morton B."/>
            <person name="Muzny D.M."/>
            <person name="Neunemann D."/>
            <person name="Ongeri F."/>
            <person name="Pauchet Y."/>
            <person name="Pu L.L."/>
            <person name="Pyrousis I."/>
            <person name="Rao X.J."/>
            <person name="Redding A."/>
            <person name="Roesel C."/>
            <person name="Sanchez-Gracia A."/>
            <person name="Schaack S."/>
            <person name="Shukla A."/>
            <person name="Tetreau G."/>
            <person name="Wang Y."/>
            <person name="Xiong G.H."/>
            <person name="Traut W."/>
            <person name="Walsh T.K."/>
            <person name="Worley K.C."/>
            <person name="Wu D."/>
            <person name="Wu W."/>
            <person name="Wu Y.Q."/>
            <person name="Zhang X."/>
            <person name="Zou Z."/>
            <person name="Zucker H."/>
            <person name="Briscoe A.D."/>
            <person name="Burmester T."/>
            <person name="Clem R.J."/>
            <person name="Feyereisen R."/>
            <person name="Grimmelikhuijzen C.J.P."/>
            <person name="Hamodrakas S.J."/>
            <person name="Hansson B.S."/>
            <person name="Huguet E."/>
            <person name="Jermiin L.S."/>
            <person name="Lan Q."/>
            <person name="Lehman H.K."/>
            <person name="Lorenzen M."/>
            <person name="Merzendorfer H."/>
            <person name="Michalopoulos I."/>
            <person name="Morton D.B."/>
            <person name="Muthukrishnan S."/>
            <person name="Oakeshott J.G."/>
            <person name="Palmer W."/>
            <person name="Park Y."/>
            <person name="Passarelli A.L."/>
            <person name="Rozas J."/>
            <person name="Schwartz L.M."/>
            <person name="Smith W."/>
            <person name="Southgate A."/>
            <person name="Vilcinskas A."/>
            <person name="Vogt R."/>
            <person name="Wang P."/>
            <person name="Werren J."/>
            <person name="Yu X.Q."/>
            <person name="Zhou J.J."/>
            <person name="Brown S.J."/>
            <person name="Scherer S.E."/>
            <person name="Richards S."/>
            <person name="Blissard G.W."/>
        </authorList>
    </citation>
    <scope>NUCLEOTIDE SEQUENCE</scope>
</reference>
<dbReference type="EMBL" id="JH668564">
    <property type="protein sequence ID" value="KAG6457950.1"/>
    <property type="molecule type" value="Genomic_DNA"/>
</dbReference>
<proteinExistence type="predicted"/>
<comment type="caution">
    <text evidence="2">The sequence shown here is derived from an EMBL/GenBank/DDBJ whole genome shotgun (WGS) entry which is preliminary data.</text>
</comment>
<feature type="signal peptide" evidence="1">
    <location>
        <begin position="1"/>
        <end position="28"/>
    </location>
</feature>
<evidence type="ECO:0000313" key="3">
    <source>
        <dbReference type="Proteomes" id="UP000791440"/>
    </source>
</evidence>
<protein>
    <submittedName>
        <fullName evidence="2">Uncharacterized protein</fullName>
    </submittedName>
</protein>
<gene>
    <name evidence="2" type="ORF">O3G_MSEX010582</name>
</gene>
<sequence>MFTEHRTMVKFVHLNIFIVFSSFPFILADTKQNNSTAVDIDLGLTDGEEFVKKIVRGDKVTPRPEYLIFTAPYRLCEGGCKDNSNFAMAFPLYIGMKGRQSYKSLYPRDFSKVHYMRPNAPFKRKTTKYPFTLCATNKDTEKSMSETDATSTRCPEVVPRNCRKKVTPPARD</sequence>
<keyword evidence="3" id="KW-1185">Reference proteome</keyword>
<name>A0A921ZHP1_MANSE</name>